<dbReference type="Pfam" id="PF04542">
    <property type="entry name" value="Sigma70_r2"/>
    <property type="match status" value="1"/>
</dbReference>
<dbReference type="AlphaFoldDB" id="A0A518KER5"/>
<dbReference type="GO" id="GO:0016987">
    <property type="term" value="F:sigma factor activity"/>
    <property type="evidence" value="ECO:0007669"/>
    <property type="project" value="UniProtKB-KW"/>
</dbReference>
<gene>
    <name evidence="6" type="primary">sigD</name>
    <name evidence="6" type="ORF">Spa11_45240</name>
</gene>
<name>A0A518KER5_9BACT</name>
<feature type="domain" description="RNA polymerase sigma-70 region 2" evidence="5">
    <location>
        <begin position="32"/>
        <end position="102"/>
    </location>
</feature>
<dbReference type="KEGG" id="bmei:Spa11_45240"/>
<keyword evidence="2" id="KW-0731">Sigma factor</keyword>
<dbReference type="PANTHER" id="PTHR43133">
    <property type="entry name" value="RNA POLYMERASE ECF-TYPE SIGMA FACTO"/>
    <property type="match status" value="1"/>
</dbReference>
<dbReference type="SUPFAM" id="SSF88946">
    <property type="entry name" value="Sigma2 domain of RNA polymerase sigma factors"/>
    <property type="match status" value="1"/>
</dbReference>
<evidence type="ECO:0000256" key="4">
    <source>
        <dbReference type="SAM" id="MobiDB-lite"/>
    </source>
</evidence>
<evidence type="ECO:0000259" key="5">
    <source>
        <dbReference type="Pfam" id="PF04542"/>
    </source>
</evidence>
<dbReference type="InterPro" id="IPR014284">
    <property type="entry name" value="RNA_pol_sigma-70_dom"/>
</dbReference>
<organism evidence="6 7">
    <name type="scientific">Botrimarina mediterranea</name>
    <dbReference type="NCBI Taxonomy" id="2528022"/>
    <lineage>
        <taxon>Bacteria</taxon>
        <taxon>Pseudomonadati</taxon>
        <taxon>Planctomycetota</taxon>
        <taxon>Planctomycetia</taxon>
        <taxon>Pirellulales</taxon>
        <taxon>Lacipirellulaceae</taxon>
        <taxon>Botrimarina</taxon>
    </lineage>
</organism>
<dbReference type="EMBL" id="CP036349">
    <property type="protein sequence ID" value="QDV76294.1"/>
    <property type="molecule type" value="Genomic_DNA"/>
</dbReference>
<keyword evidence="7" id="KW-1185">Reference proteome</keyword>
<dbReference type="InterPro" id="IPR013325">
    <property type="entry name" value="RNA_pol_sigma_r2"/>
</dbReference>
<reference evidence="6 7" key="1">
    <citation type="submission" date="2019-02" db="EMBL/GenBank/DDBJ databases">
        <title>Deep-cultivation of Planctomycetes and their phenomic and genomic characterization uncovers novel biology.</title>
        <authorList>
            <person name="Wiegand S."/>
            <person name="Jogler M."/>
            <person name="Boedeker C."/>
            <person name="Pinto D."/>
            <person name="Vollmers J."/>
            <person name="Rivas-Marin E."/>
            <person name="Kohn T."/>
            <person name="Peeters S.H."/>
            <person name="Heuer A."/>
            <person name="Rast P."/>
            <person name="Oberbeckmann S."/>
            <person name="Bunk B."/>
            <person name="Jeske O."/>
            <person name="Meyerdierks A."/>
            <person name="Storesund J.E."/>
            <person name="Kallscheuer N."/>
            <person name="Luecker S."/>
            <person name="Lage O.M."/>
            <person name="Pohl T."/>
            <person name="Merkel B.J."/>
            <person name="Hornburger P."/>
            <person name="Mueller R.-W."/>
            <person name="Bruemmer F."/>
            <person name="Labrenz M."/>
            <person name="Spormann A.M."/>
            <person name="Op den Camp H."/>
            <person name="Overmann J."/>
            <person name="Amann R."/>
            <person name="Jetten M.S.M."/>
            <person name="Mascher T."/>
            <person name="Medema M.H."/>
            <person name="Devos D.P."/>
            <person name="Kaster A.-K."/>
            <person name="Ovreas L."/>
            <person name="Rohde M."/>
            <person name="Galperin M.Y."/>
            <person name="Jogler C."/>
        </authorList>
    </citation>
    <scope>NUCLEOTIDE SEQUENCE [LARGE SCALE GENOMIC DNA]</scope>
    <source>
        <strain evidence="6 7">Spa11</strain>
    </source>
</reference>
<dbReference type="InterPro" id="IPR007627">
    <property type="entry name" value="RNA_pol_sigma70_r2"/>
</dbReference>
<dbReference type="InterPro" id="IPR039425">
    <property type="entry name" value="RNA_pol_sigma-70-like"/>
</dbReference>
<keyword evidence="3" id="KW-0804">Transcription</keyword>
<evidence type="ECO:0000256" key="2">
    <source>
        <dbReference type="ARBA" id="ARBA00023082"/>
    </source>
</evidence>
<dbReference type="PANTHER" id="PTHR43133:SF62">
    <property type="entry name" value="RNA POLYMERASE SIGMA FACTOR SIGZ"/>
    <property type="match status" value="1"/>
</dbReference>
<dbReference type="NCBIfam" id="TIGR02937">
    <property type="entry name" value="sigma70-ECF"/>
    <property type="match status" value="1"/>
</dbReference>
<dbReference type="RefSeq" id="WP_145116746.1">
    <property type="nucleotide sequence ID" value="NZ_CP036349.1"/>
</dbReference>
<sequence>MPDALADDVAPSPESLLVAEIRRGKPDAWRQLIDEFEGRLLAFVRSRLGTSRGAASEDVVQETFIGFLTSLPNYDARRPLEGWLFSIAAHKLTDHLRREGRRPAVTLSSTEGESGGGAWDLPGSARGASSIARSGERRRLEADALAEALAEQIAIWRGRDDWPKVKAMELLFVRGMGNKEVAVAVGLTEQQVANFKFDFLANLKKRLKKQGLDEGVFPELTA</sequence>
<dbReference type="Proteomes" id="UP000316426">
    <property type="component" value="Chromosome"/>
</dbReference>
<dbReference type="Gene3D" id="1.10.1740.10">
    <property type="match status" value="1"/>
</dbReference>
<evidence type="ECO:0000256" key="3">
    <source>
        <dbReference type="ARBA" id="ARBA00023163"/>
    </source>
</evidence>
<keyword evidence="1" id="KW-0805">Transcription regulation</keyword>
<evidence type="ECO:0000313" key="6">
    <source>
        <dbReference type="EMBL" id="QDV76294.1"/>
    </source>
</evidence>
<proteinExistence type="predicted"/>
<accession>A0A518KER5</accession>
<evidence type="ECO:0000256" key="1">
    <source>
        <dbReference type="ARBA" id="ARBA00023015"/>
    </source>
</evidence>
<protein>
    <submittedName>
        <fullName evidence="6">ECF RNA polymerase sigma factor SigD</fullName>
    </submittedName>
</protein>
<dbReference type="GO" id="GO:0006352">
    <property type="term" value="P:DNA-templated transcription initiation"/>
    <property type="evidence" value="ECO:0007669"/>
    <property type="project" value="InterPro"/>
</dbReference>
<feature type="region of interest" description="Disordered" evidence="4">
    <location>
        <begin position="105"/>
        <end position="125"/>
    </location>
</feature>
<evidence type="ECO:0000313" key="7">
    <source>
        <dbReference type="Proteomes" id="UP000316426"/>
    </source>
</evidence>